<evidence type="ECO:0000313" key="5">
    <source>
        <dbReference type="EMBL" id="NNH23199.1"/>
    </source>
</evidence>
<evidence type="ECO:0000256" key="1">
    <source>
        <dbReference type="SAM" id="MobiDB-lite"/>
    </source>
</evidence>
<dbReference type="InterPro" id="IPR008928">
    <property type="entry name" value="6-hairpin_glycosidase_sf"/>
</dbReference>
<dbReference type="InterPro" id="IPR049174">
    <property type="entry name" value="Beta-AFase-like"/>
</dbReference>
<dbReference type="Pfam" id="PF20737">
    <property type="entry name" value="Glyco_hydro127C"/>
    <property type="match status" value="1"/>
</dbReference>
<evidence type="ECO:0000259" key="4">
    <source>
        <dbReference type="Pfam" id="PF20737"/>
    </source>
</evidence>
<feature type="domain" description="Non-reducing end beta-L-arabinofuranosidase-like GH127 catalytic" evidence="2">
    <location>
        <begin position="39"/>
        <end position="436"/>
    </location>
</feature>
<gene>
    <name evidence="5" type="ORF">HLB09_08860</name>
</gene>
<reference evidence="5 6" key="1">
    <citation type="submission" date="2020-05" db="EMBL/GenBank/DDBJ databases">
        <title>MicrobeNet Type strains.</title>
        <authorList>
            <person name="Nicholson A.C."/>
        </authorList>
    </citation>
    <scope>NUCLEOTIDE SEQUENCE [LARGE SCALE GENOMIC DNA]</scope>
    <source>
        <strain evidence="5 6">JCM 14547</strain>
    </source>
</reference>
<keyword evidence="6" id="KW-1185">Reference proteome</keyword>
<feature type="domain" description="Non-reducing end beta-L-arabinofuranosidase-like GH127 C-terminal" evidence="4">
    <location>
        <begin position="540"/>
        <end position="642"/>
    </location>
</feature>
<dbReference type="AlphaFoldDB" id="A0A849BJ05"/>
<name>A0A849BJ05_9ACTN</name>
<dbReference type="Pfam" id="PF07944">
    <property type="entry name" value="Beta-AFase-like_GH127_cat"/>
    <property type="match status" value="1"/>
</dbReference>
<dbReference type="RefSeq" id="WP_171203020.1">
    <property type="nucleotide sequence ID" value="NZ_BAAANP010000001.1"/>
</dbReference>
<dbReference type="GO" id="GO:0016787">
    <property type="term" value="F:hydrolase activity"/>
    <property type="evidence" value="ECO:0007669"/>
    <property type="project" value="UniProtKB-KW"/>
</dbReference>
<feature type="domain" description="Non-reducing end beta-L-arabinofuranosidase-like GH127 middle" evidence="3">
    <location>
        <begin position="447"/>
        <end position="537"/>
    </location>
</feature>
<dbReference type="InterPro" id="IPR049049">
    <property type="entry name" value="Beta-AFase-like_GH127_C"/>
</dbReference>
<proteinExistence type="predicted"/>
<dbReference type="PANTHER" id="PTHR43465">
    <property type="entry name" value="DUF1680 DOMAIN PROTEIN (AFU_ORTHOLOGUE AFUA_1G08910)"/>
    <property type="match status" value="1"/>
</dbReference>
<dbReference type="Pfam" id="PF20736">
    <property type="entry name" value="Glyco_hydro127M"/>
    <property type="match status" value="1"/>
</dbReference>
<feature type="region of interest" description="Disordered" evidence="1">
    <location>
        <begin position="1"/>
        <end position="34"/>
    </location>
</feature>
<keyword evidence="5" id="KW-0378">Hydrolase</keyword>
<dbReference type="InterPro" id="IPR012878">
    <property type="entry name" value="Beta-AFase-like_GH127_cat"/>
</dbReference>
<dbReference type="PANTHER" id="PTHR43465:SF2">
    <property type="entry name" value="DUF1680 DOMAIN PROTEIN (AFU_ORTHOLOGUE AFUA_1G08910)"/>
    <property type="match status" value="1"/>
</dbReference>
<protein>
    <submittedName>
        <fullName evidence="5">Glycoside hydrolase family 127 protein</fullName>
    </submittedName>
</protein>
<dbReference type="InterPro" id="IPR049046">
    <property type="entry name" value="Beta-AFase-like_GH127_middle"/>
</dbReference>
<evidence type="ECO:0000313" key="6">
    <source>
        <dbReference type="Proteomes" id="UP000555552"/>
    </source>
</evidence>
<dbReference type="SUPFAM" id="SSF48208">
    <property type="entry name" value="Six-hairpin glycosidases"/>
    <property type="match status" value="1"/>
</dbReference>
<dbReference type="Proteomes" id="UP000555552">
    <property type="component" value="Unassembled WGS sequence"/>
</dbReference>
<accession>A0A849BJ05</accession>
<evidence type="ECO:0000259" key="3">
    <source>
        <dbReference type="Pfam" id="PF20736"/>
    </source>
</evidence>
<dbReference type="GO" id="GO:0005975">
    <property type="term" value="P:carbohydrate metabolic process"/>
    <property type="evidence" value="ECO:0007669"/>
    <property type="project" value="InterPro"/>
</dbReference>
<organism evidence="5 6">
    <name type="scientific">Pseudokineococcus marinus</name>
    <dbReference type="NCBI Taxonomy" id="351215"/>
    <lineage>
        <taxon>Bacteria</taxon>
        <taxon>Bacillati</taxon>
        <taxon>Actinomycetota</taxon>
        <taxon>Actinomycetes</taxon>
        <taxon>Kineosporiales</taxon>
        <taxon>Kineosporiaceae</taxon>
        <taxon>Pseudokineococcus</taxon>
    </lineage>
</organism>
<comment type="caution">
    <text evidence="5">The sequence shown here is derived from an EMBL/GenBank/DDBJ whole genome shotgun (WGS) entry which is preliminary data.</text>
</comment>
<evidence type="ECO:0000259" key="2">
    <source>
        <dbReference type="Pfam" id="PF07944"/>
    </source>
</evidence>
<dbReference type="EMBL" id="JABEMA010000108">
    <property type="protein sequence ID" value="NNH23199.1"/>
    <property type="molecule type" value="Genomic_DNA"/>
</dbReference>
<sequence length="644" mass="69372">MASTTQQPTALERATTAGPVRPTPATTRLSPVPPGAARISAGWWADRQAANGERAIPEGRRHLEEWGNLDNLRIAAGTAGGEVRGPVFADSDVYKWLEAAAWEHGRSPSEQLLADIREVSALVAAAQEEDGYLDSVVAERGSAVEPGPGDPTGSRERYSHLPWSHEHYCAGHLFQAAVAVTRATGERQLLDVAVRLADHLVETFGDGAGQVRDVDGHPVVEMALVELARETGDGRYLELARWFVEARGRGLVAAHGHGPTYFSDRVPVREATTVEGHAVRAVYLAAGAADVAVETGDGELLEALRTQFAHMLATKTYVTGGLGSRWDGEAFGDPHELPSDRAYAETCAAIGGVQWAWRMLLATGDAVYADALERMLFNGFAAGVSLSGEQYFYVNSLHVRSGAHADHERSPAGGRQTWFGCACCPPNVMRTLSSLDGYLATTDARGVQLHQYAPGRVEVDLPGGRVRLDVETRYPWAGTVRVRVEEAPSGTTLALRVPAWAEGASLRRDGHSEDVGPGTYAEARDVREGDLVELELPVRPRWTRPDPRVDDARGCVALERGPLVYAVEECDLPDGVLVDDLVVSEDELPTDAGTDEDLGGAVRVRVRGRRRAPGPEDAVEVLAVPYPTWANRGPGAMRVWLPTT</sequence>